<gene>
    <name evidence="3" type="ORF">NSPWAT_0429</name>
</gene>
<dbReference type="PANTHER" id="PTHR30441:SF4">
    <property type="entry name" value="PROTEIN ASMA"/>
    <property type="match status" value="1"/>
</dbReference>
<dbReference type="PANTHER" id="PTHR30441">
    <property type="entry name" value="DUF748 DOMAIN-CONTAINING PROTEIN"/>
    <property type="match status" value="1"/>
</dbReference>
<evidence type="ECO:0000313" key="3">
    <source>
        <dbReference type="EMBL" id="CAI2717288.1"/>
    </source>
</evidence>
<dbReference type="Pfam" id="PF13116">
    <property type="entry name" value="YhdP"/>
    <property type="match status" value="1"/>
</dbReference>
<feature type="domain" description="YhdP central" evidence="2">
    <location>
        <begin position="664"/>
        <end position="1245"/>
    </location>
</feature>
<keyword evidence="4" id="KW-1185">Reference proteome</keyword>
<dbReference type="InterPro" id="IPR052894">
    <property type="entry name" value="AsmA-related"/>
</dbReference>
<sequence>MPFSKKKLFLRVLIGVSVLLIGVAALLYVRLSDKETVKGMVIAELERLAGRPVTLQSVEVDFEEEGLGLRLNQLTLLRKADRKIEVSADSVWIGFRIIPFLSNQVSIRSIEIVGADIQLVRDQTGRLPFLENADADATAAGGRLADLFWTGMMRSIDVEDSTLSWVDHAVRAADGSPATLVLHHVNLSLSRPLLAAKVIVELEADWASRQLPEPGLVLQAEVKFAQGMADFQAVPYEGTLNARDLSSEALRPYWKQMLDFNPQPALLRVQSTFGGTWGTILETSGSIEHRYAPADHTPSLLATDHAAAGGLDFDLVWTPGALEVRRADYTAGEYRFQVKGALTPFPASDPGAALQVRTTPVAPGNLKTAFPFNLLPAEVRAALNPYWKAGRIQVESAAYRGTLNELLHGIKEGTLRNLTAAAQLENVETGDALPGLDRVTGSLIYKEGGVTGTFEQARFHGVPLRSIDVAVKDLFTEPWLETRFAVQADIEDLLQVVKTHATAKPVQERVQSIKTLSGGTESHVEVAGPLVQPDRWQVQGETAIQQGALQTMDMMSAFHNIAGQVTFARTPAAETGGPTVSLTFTGFSAECRNHRFHDFEGSARIGPGSTQTAVTGAVDLGALQSKQFIPPDAVAGRFGKILNDLEMTDGILKVQYRDERFADAKKKPVMEGRVQIENVSVQYRDRLRPFRQVTGAVSFKAGEIAFETITGRYGDSPVNIQGTFYHPGKPKAELVLKATASDFQKQDFTGIPFLETLDYRGRVQVESVLHWTRQSVTLKNSVDLTRAAYTFRDLVAKPEQVPNTLEMVMTFSDKEGVDFKKLSVALGGNTVSGTGRVTGAERPRFQFKLAATRFKVTSVTPYLKALRGAKEGMLDFEISGKGLVSQPEEANYEGRVQLHDVRFMPESLAVPVRVQGEAFFANRVVKVRKGQVVVGKTPIQVEGKIIATEQPQWELQVTADTLDLARLRGDTKKKDTAPEAGSGAWMASPWFAEGTGSVDLKLEELRVPRAHFHAVQGRFQFKEGVVSTDTLHWGRPGRDRFDVKATLNVVENKAPRWSAHVVSAGTRVKGFFDLFDTLFDDCLTGTLQRVEARLQAEGRTLKELTRTLDGTLVLDIRQGRIQTGRLLNGTIEMFGYDLDPQKVAARKSRAFADYKMIKGHFSLHNGVAFTENFIFENPKELMTLVGSFDLNAHSMDTVVGVAPWRVVDSFFKKIPLVGKILTAGEEESVFKSYYKVSGPFADPQVTTVPFTSLEKKVVGMFQAILKTPQYLFSRDKDPAGQN</sequence>
<dbReference type="InterPro" id="IPR025263">
    <property type="entry name" value="YhdP_central"/>
</dbReference>
<keyword evidence="1" id="KW-0472">Membrane</keyword>
<dbReference type="RefSeq" id="WP_282010238.1">
    <property type="nucleotide sequence ID" value="NZ_OX336137.1"/>
</dbReference>
<name>A0ABN8VUC0_9BACT</name>
<dbReference type="Proteomes" id="UP001157733">
    <property type="component" value="Chromosome"/>
</dbReference>
<evidence type="ECO:0000313" key="4">
    <source>
        <dbReference type="Proteomes" id="UP001157733"/>
    </source>
</evidence>
<keyword evidence="1" id="KW-0812">Transmembrane</keyword>
<protein>
    <recommendedName>
        <fullName evidence="2">YhdP central domain-containing protein</fullName>
    </recommendedName>
</protein>
<dbReference type="EMBL" id="OX336137">
    <property type="protein sequence ID" value="CAI2717288.1"/>
    <property type="molecule type" value="Genomic_DNA"/>
</dbReference>
<keyword evidence="1" id="KW-1133">Transmembrane helix</keyword>
<evidence type="ECO:0000259" key="2">
    <source>
        <dbReference type="Pfam" id="PF13116"/>
    </source>
</evidence>
<feature type="transmembrane region" description="Helical" evidence="1">
    <location>
        <begin position="12"/>
        <end position="31"/>
    </location>
</feature>
<evidence type="ECO:0000256" key="1">
    <source>
        <dbReference type="SAM" id="Phobius"/>
    </source>
</evidence>
<reference evidence="3 4" key="1">
    <citation type="submission" date="2022-09" db="EMBL/GenBank/DDBJ databases">
        <authorList>
            <person name="Kop L."/>
        </authorList>
    </citation>
    <scope>NUCLEOTIDE SEQUENCE [LARGE SCALE GENOMIC DNA]</scope>
    <source>
        <strain evidence="3 4">347</strain>
    </source>
</reference>
<proteinExistence type="predicted"/>
<organism evidence="3 4">
    <name type="scientific">Nitrospina watsonii</name>
    <dbReference type="NCBI Taxonomy" id="1323948"/>
    <lineage>
        <taxon>Bacteria</taxon>
        <taxon>Pseudomonadati</taxon>
        <taxon>Nitrospinota/Tectimicrobiota group</taxon>
        <taxon>Nitrospinota</taxon>
        <taxon>Nitrospinia</taxon>
        <taxon>Nitrospinales</taxon>
        <taxon>Nitrospinaceae</taxon>
        <taxon>Nitrospina</taxon>
    </lineage>
</organism>
<accession>A0ABN8VUC0</accession>